<name>A0ABS7BQR1_9SPHN</name>
<reference evidence="2 3" key="1">
    <citation type="submission" date="2021-07" db="EMBL/GenBank/DDBJ databases">
        <title>Sphingomonas sp.</title>
        <authorList>
            <person name="Feng G."/>
            <person name="Li J."/>
            <person name="Pan M."/>
        </authorList>
    </citation>
    <scope>NUCLEOTIDE SEQUENCE [LARGE SCALE GENOMIC DNA]</scope>
    <source>
        <strain evidence="2 3">RRHST34</strain>
    </source>
</reference>
<dbReference type="Proteomes" id="UP000759103">
    <property type="component" value="Unassembled WGS sequence"/>
</dbReference>
<comment type="caution">
    <text evidence="2">The sequence shown here is derived from an EMBL/GenBank/DDBJ whole genome shotgun (WGS) entry which is preliminary data.</text>
</comment>
<organism evidence="2 3">
    <name type="scientific">Sphingomonas citri</name>
    <dbReference type="NCBI Taxonomy" id="2862499"/>
    <lineage>
        <taxon>Bacteria</taxon>
        <taxon>Pseudomonadati</taxon>
        <taxon>Pseudomonadota</taxon>
        <taxon>Alphaproteobacteria</taxon>
        <taxon>Sphingomonadales</taxon>
        <taxon>Sphingomonadaceae</taxon>
        <taxon>Sphingomonas</taxon>
    </lineage>
</organism>
<proteinExistence type="predicted"/>
<keyword evidence="3" id="KW-1185">Reference proteome</keyword>
<accession>A0ABS7BQR1</accession>
<feature type="compositionally biased region" description="Polar residues" evidence="1">
    <location>
        <begin position="8"/>
        <end position="19"/>
    </location>
</feature>
<dbReference type="EMBL" id="JAHXZN010000005">
    <property type="protein sequence ID" value="MBW6531921.1"/>
    <property type="molecule type" value="Genomic_DNA"/>
</dbReference>
<sequence>MTVKKSDTQPAHATTQADLDTSGAANIADAKEFDPSGAPRQTVSDVDPGHPAVDANPRANTTVDQNRIDFNDPYKSGADAVAENLAKGE</sequence>
<evidence type="ECO:0000256" key="1">
    <source>
        <dbReference type="SAM" id="MobiDB-lite"/>
    </source>
</evidence>
<feature type="region of interest" description="Disordered" evidence="1">
    <location>
        <begin position="1"/>
        <end position="75"/>
    </location>
</feature>
<evidence type="ECO:0000313" key="3">
    <source>
        <dbReference type="Proteomes" id="UP000759103"/>
    </source>
</evidence>
<protein>
    <submittedName>
        <fullName evidence="2">Uncharacterized protein</fullName>
    </submittedName>
</protein>
<evidence type="ECO:0000313" key="2">
    <source>
        <dbReference type="EMBL" id="MBW6531921.1"/>
    </source>
</evidence>
<gene>
    <name evidence="2" type="ORF">KZ820_14360</name>
</gene>
<dbReference type="RefSeq" id="WP_219749302.1">
    <property type="nucleotide sequence ID" value="NZ_JAHXZN010000005.1"/>
</dbReference>